<dbReference type="Proteomes" id="UP000195521">
    <property type="component" value="Unassembled WGS sequence"/>
</dbReference>
<feature type="region of interest" description="Disordered" evidence="1">
    <location>
        <begin position="593"/>
        <end position="620"/>
    </location>
</feature>
<evidence type="ECO:0000256" key="2">
    <source>
        <dbReference type="SAM" id="Phobius"/>
    </source>
</evidence>
<keyword evidence="2" id="KW-1133">Transmembrane helix</keyword>
<gene>
    <name evidence="3" type="ORF">PGO_010130</name>
</gene>
<accession>A0A1Y1J8N8</accession>
<dbReference type="EMBL" id="BDQF01000001">
    <property type="protein sequence ID" value="GAW78869.1"/>
    <property type="molecule type" value="Genomic_DNA"/>
</dbReference>
<feature type="region of interest" description="Disordered" evidence="1">
    <location>
        <begin position="371"/>
        <end position="404"/>
    </location>
</feature>
<keyword evidence="2" id="KW-0812">Transmembrane</keyword>
<organism evidence="3 4">
    <name type="scientific">Plasmodium gonderi</name>
    <dbReference type="NCBI Taxonomy" id="77519"/>
    <lineage>
        <taxon>Eukaryota</taxon>
        <taxon>Sar</taxon>
        <taxon>Alveolata</taxon>
        <taxon>Apicomplexa</taxon>
        <taxon>Aconoidasida</taxon>
        <taxon>Haemosporida</taxon>
        <taxon>Plasmodiidae</taxon>
        <taxon>Plasmodium</taxon>
        <taxon>Plasmodium (Plasmodium)</taxon>
    </lineage>
</organism>
<name>A0A1Y1J8N8_PLAGO</name>
<reference evidence="4" key="1">
    <citation type="submission" date="2017-04" db="EMBL/GenBank/DDBJ databases">
        <title>Plasmodium gonderi genome.</title>
        <authorList>
            <person name="Arisue N."/>
            <person name="Honma H."/>
            <person name="Kawai S."/>
            <person name="Tougan T."/>
            <person name="Tanabe K."/>
            <person name="Horii T."/>
        </authorList>
    </citation>
    <scope>NUCLEOTIDE SEQUENCE [LARGE SCALE GENOMIC DNA]</scope>
    <source>
        <strain evidence="4">ATCC 30045</strain>
    </source>
</reference>
<dbReference type="OMA" id="DFFQYKH"/>
<comment type="caution">
    <text evidence="3">The sequence shown here is derived from an EMBL/GenBank/DDBJ whole genome shotgun (WGS) entry which is preliminary data.</text>
</comment>
<protein>
    <submittedName>
        <fullName evidence="3">Uncharacterized protein</fullName>
    </submittedName>
</protein>
<keyword evidence="4" id="KW-1185">Reference proteome</keyword>
<feature type="compositionally biased region" description="Basic and acidic residues" evidence="1">
    <location>
        <begin position="593"/>
        <end position="613"/>
    </location>
</feature>
<sequence length="1787" mass="210551">MENEENANHQIFFCDTITSINRLTGNEFYFYSNDDADIYRKKKCNELQIGEANTGDHSELQPLIINDGDIKRNKLKNQKQSEIQTGKKKQCKVSKKEQGDTSNYFSSERTINEHVYEERERLVFEQEFNKVHDMYNVEEIMKIINKLNSIRKEIETVIYKKLEKKYSEFLTASDKIKDIEMFIKNINDLVVENTRELKLLQDKKYRQSLNIINLVTKKKKFQKINLVILTIYIIYICDRLIFKSILKKDYEYASLVYFELVNFIKANAKYLDKINCILHLKEKIMLEYFDRLKQKNQTSFVEFLFSNNTNKNFEVQLKNSFKIYYLLFKSKPSNFIENLLAFIYQCFRKISKQVIFSFLIVIKKSGSRDKQKKEEKKKENLIDAKKVAENTKQQKGAENGNYSTQDFDKKNSFYKEDIKKTVDTYELKTNGSCEHSPNDTPSLYENCMYEDINNKSSNQRKNIVQNVNLKKNEGTSRLIANVDDSSSPRDTNISDVTNPGYENRDKLKMIGNKTINNNLSSTLNNPNDTFEIDINHIQEEANFLFIPLNELAQKLNEKNCLTSLLKIYEIVFDVMKKYDSIIIYLLNYKKKEPSKGDSRGLKKEDTSLNHNSRDSSVGDDTFQFSKYHNNRGSIVLENEPFDEIGKMDKNDPEGENLYKYNFQSNETHILDDTNWEENLPQYVDHRNSFRFYDMLNEYKNEKYHSIISKYYQINDGSSYSPLIKYFVKNVDIENSTYAEYSLKIQERVESYLKNRNIQYDNSETYRKFALDNANKLISAKNKFLKNIEKVIKTIIEHIRFDNFNFHYIFRFAIVTIIFCVNSFLFENNCSNSRIYHLKKGEWRGICSTEMCNEKDSQNEDEKKEESPTLRNEAESHECLAENHQTDKKTETKKLIHESVQTKIKSTTKSSINSNFYGYKGKNNFTKLVKSVNIQSRHSSAERTYKSETPIQDNELNMKNYQTKNDYQSKMEETCMEYFLSENAPILLVEEKRTEFFHNLLKNNSIFEEMENKIKDNLHHFFYHNGKKLNDSINKDNWVRVPVKINQCIFKKKFHFFHIISFYKKTFYDFLNSPISENPLVNLNLKKLEEELCSEEEISEHVNIGLVTNLGGSKFSNEGAIEPNWGKYTKSDFDTAQVRKETNNLYYDKTCVETNLKKTKNMINNKEMFEIVNFDIVLSNSSNMLTCSLQNYLMFKELFPNLKDIINQYIFKIIDFYMYVLCSYFMKRETMEELLIDLKKYNDRLGINNIFFIIKKQEKYKQLYNFLIFYNEEIKKNADNYHFLYVQKNPHRFFQSKYNTTNCNINLKDSPCPSLNLCNFHTIYSSTCHYAISEKIISIESLYCLISKLKEEIMQTKDNSNKEHIDQMKNNHGHSPMQNEISNQEVNVRHNNSGFNNTSRKDNIEWDSFLPFFEQKLRIIDELRILVYCDSLYEIVDSTNYINEVVKLINDACNNYKSAINGKDDFDNLNAKKKFQTNMNQFMNLYINILNDAKRKIMFCCDGVVSVVVHYLLWNLINYIFNLNNIEIVHHIRSEVAPIIDPNNTNNSGGNDSSFKNENQVRTNQHVHTTGANTKGTEESIANLQRETKVLPFCNDAKFSGANLVSNNKSTLHGAIRQKVGCSTDSDNSSTYCGGATEDIINTLKYFFNKISNSIIQHITNLENEIEKYLSSSEVDNDSNCNTDIRNTVYMKLYKDLKDFNTERHNFYYIFLSKGMNYYDQYVDLHLYNLEKLDQLIKCANPDFFQYKHVHSVILKYHSCKLVPESYVAQYEMGILKEIQSKIISRTV</sequence>
<feature type="region of interest" description="Disordered" evidence="1">
    <location>
        <begin position="853"/>
        <end position="893"/>
    </location>
</feature>
<dbReference type="RefSeq" id="XP_028541458.1">
    <property type="nucleotide sequence ID" value="XM_028685657.1"/>
</dbReference>
<keyword evidence="2" id="KW-0472">Membrane</keyword>
<evidence type="ECO:0000256" key="1">
    <source>
        <dbReference type="SAM" id="MobiDB-lite"/>
    </source>
</evidence>
<evidence type="ECO:0000313" key="3">
    <source>
        <dbReference type="EMBL" id="GAW78869.1"/>
    </source>
</evidence>
<dbReference type="OrthoDB" id="377675at2759"/>
<dbReference type="GeneID" id="39745563"/>
<feature type="compositionally biased region" description="Basic and acidic residues" evidence="1">
    <location>
        <begin position="371"/>
        <end position="389"/>
    </location>
</feature>
<feature type="compositionally biased region" description="Polar residues" evidence="1">
    <location>
        <begin position="390"/>
        <end position="404"/>
    </location>
</feature>
<feature type="transmembrane region" description="Helical" evidence="2">
    <location>
        <begin position="224"/>
        <end position="242"/>
    </location>
</feature>
<evidence type="ECO:0000313" key="4">
    <source>
        <dbReference type="Proteomes" id="UP000195521"/>
    </source>
</evidence>
<proteinExistence type="predicted"/>